<reference evidence="1 2" key="1">
    <citation type="journal article" date="2019" name="Nat. Ecol. Evol.">
        <title>Megaphylogeny resolves global patterns of mushroom evolution.</title>
        <authorList>
            <person name="Varga T."/>
            <person name="Krizsan K."/>
            <person name="Foldi C."/>
            <person name="Dima B."/>
            <person name="Sanchez-Garcia M."/>
            <person name="Sanchez-Ramirez S."/>
            <person name="Szollosi G.J."/>
            <person name="Szarkandi J.G."/>
            <person name="Papp V."/>
            <person name="Albert L."/>
            <person name="Andreopoulos W."/>
            <person name="Angelini C."/>
            <person name="Antonin V."/>
            <person name="Barry K.W."/>
            <person name="Bougher N.L."/>
            <person name="Buchanan P."/>
            <person name="Buyck B."/>
            <person name="Bense V."/>
            <person name="Catcheside P."/>
            <person name="Chovatia M."/>
            <person name="Cooper J."/>
            <person name="Damon W."/>
            <person name="Desjardin D."/>
            <person name="Finy P."/>
            <person name="Geml J."/>
            <person name="Haridas S."/>
            <person name="Hughes K."/>
            <person name="Justo A."/>
            <person name="Karasinski D."/>
            <person name="Kautmanova I."/>
            <person name="Kiss B."/>
            <person name="Kocsube S."/>
            <person name="Kotiranta H."/>
            <person name="LaButti K.M."/>
            <person name="Lechner B.E."/>
            <person name="Liimatainen K."/>
            <person name="Lipzen A."/>
            <person name="Lukacs Z."/>
            <person name="Mihaltcheva S."/>
            <person name="Morgado L.N."/>
            <person name="Niskanen T."/>
            <person name="Noordeloos M.E."/>
            <person name="Ohm R.A."/>
            <person name="Ortiz-Santana B."/>
            <person name="Ovrebo C."/>
            <person name="Racz N."/>
            <person name="Riley R."/>
            <person name="Savchenko A."/>
            <person name="Shiryaev A."/>
            <person name="Soop K."/>
            <person name="Spirin V."/>
            <person name="Szebenyi C."/>
            <person name="Tomsovsky M."/>
            <person name="Tulloss R.E."/>
            <person name="Uehling J."/>
            <person name="Grigoriev I.V."/>
            <person name="Vagvolgyi C."/>
            <person name="Papp T."/>
            <person name="Martin F.M."/>
            <person name="Miettinen O."/>
            <person name="Hibbett D.S."/>
            <person name="Nagy L.G."/>
        </authorList>
    </citation>
    <scope>NUCLEOTIDE SEQUENCE [LARGE SCALE GENOMIC DNA]</scope>
    <source>
        <strain evidence="1 2">HHB13444</strain>
    </source>
</reference>
<keyword evidence="2" id="KW-1185">Reference proteome</keyword>
<accession>A0A5C3NYN3</accession>
<evidence type="ECO:0000313" key="2">
    <source>
        <dbReference type="Proteomes" id="UP000308197"/>
    </source>
</evidence>
<dbReference type="Proteomes" id="UP000308197">
    <property type="component" value="Unassembled WGS sequence"/>
</dbReference>
<dbReference type="EMBL" id="ML211494">
    <property type="protein sequence ID" value="TFK82351.1"/>
    <property type="molecule type" value="Genomic_DNA"/>
</dbReference>
<sequence length="249" mass="28077">MARSQTSNELPSVALSCASDDMERMERNVKPETGHRSGPVDRLHVCRYTGGAIRETSCRVFLVQYAARGNVLKRMIRKLLSRADPKYIRLVVEEDIVGDPIKEYIRHLDLDLPGYSRDAADLCCGGIILSGTYTGGFLEERVQGLQRPIRFPGITDLRGSGTWAEYLESSLDIMLDLYGMEEELKPHREQAVNYLSEIMAEAEDWARDAECPQTAVYTMCEKRLRVNVREVKPGCWVPPVSRPPNPSGE</sequence>
<gene>
    <name evidence="1" type="ORF">K466DRAFT_568482</name>
</gene>
<dbReference type="InParanoid" id="A0A5C3NYN3"/>
<organism evidence="1 2">
    <name type="scientific">Polyporus arcularius HHB13444</name>
    <dbReference type="NCBI Taxonomy" id="1314778"/>
    <lineage>
        <taxon>Eukaryota</taxon>
        <taxon>Fungi</taxon>
        <taxon>Dikarya</taxon>
        <taxon>Basidiomycota</taxon>
        <taxon>Agaricomycotina</taxon>
        <taxon>Agaricomycetes</taxon>
        <taxon>Polyporales</taxon>
        <taxon>Polyporaceae</taxon>
        <taxon>Polyporus</taxon>
    </lineage>
</organism>
<protein>
    <submittedName>
        <fullName evidence="1">Uncharacterized protein</fullName>
    </submittedName>
</protein>
<name>A0A5C3NYN3_9APHY</name>
<dbReference type="AlphaFoldDB" id="A0A5C3NYN3"/>
<proteinExistence type="predicted"/>
<evidence type="ECO:0000313" key="1">
    <source>
        <dbReference type="EMBL" id="TFK82351.1"/>
    </source>
</evidence>